<dbReference type="InterPro" id="IPR032859">
    <property type="entry name" value="KH_dom-like"/>
</dbReference>
<evidence type="ECO:0000313" key="12">
    <source>
        <dbReference type="EMBL" id="HDY60140.1"/>
    </source>
</evidence>
<dbReference type="FunFam" id="3.40.50.300:FF:000057">
    <property type="entry name" value="GTPase Der"/>
    <property type="match status" value="1"/>
</dbReference>
<feature type="binding site" evidence="8">
    <location>
        <begin position="8"/>
        <end position="15"/>
    </location>
    <ligand>
        <name>GTP</name>
        <dbReference type="ChEBI" id="CHEBI:37565"/>
        <label>1</label>
    </ligand>
</feature>
<dbReference type="CDD" id="cd01894">
    <property type="entry name" value="EngA1"/>
    <property type="match status" value="1"/>
</dbReference>
<dbReference type="NCBIfam" id="TIGR00231">
    <property type="entry name" value="small_GTP"/>
    <property type="match status" value="2"/>
</dbReference>
<dbReference type="Pfam" id="PF14714">
    <property type="entry name" value="KH_dom-like"/>
    <property type="match status" value="1"/>
</dbReference>
<dbReference type="InterPro" id="IPR031166">
    <property type="entry name" value="G_ENGA"/>
</dbReference>
<dbReference type="SUPFAM" id="SSF82653">
    <property type="entry name" value="Probable GTPase Der, C-terminal domain"/>
    <property type="match status" value="1"/>
</dbReference>
<evidence type="ECO:0000259" key="11">
    <source>
        <dbReference type="PROSITE" id="PS51712"/>
    </source>
</evidence>
<feature type="binding site" evidence="8">
    <location>
        <begin position="55"/>
        <end position="59"/>
    </location>
    <ligand>
        <name>GTP</name>
        <dbReference type="ChEBI" id="CHEBI:37565"/>
        <label>1</label>
    </ligand>
</feature>
<dbReference type="PANTHER" id="PTHR43834">
    <property type="entry name" value="GTPASE DER"/>
    <property type="match status" value="1"/>
</dbReference>
<protein>
    <recommendedName>
        <fullName evidence="2 8">GTPase Der</fullName>
    </recommendedName>
    <alternativeName>
        <fullName evidence="7 8">GTP-binding protein EngA</fullName>
    </alternativeName>
</protein>
<proteinExistence type="inferred from homology"/>
<comment type="function">
    <text evidence="8 10">GTPase that plays an essential role in the late steps of ribosome biogenesis.</text>
</comment>
<evidence type="ECO:0000256" key="5">
    <source>
        <dbReference type="ARBA" id="ARBA00022741"/>
    </source>
</evidence>
<keyword evidence="3 8" id="KW-0690">Ribosome biogenesis</keyword>
<keyword evidence="5 8" id="KW-0547">Nucleotide-binding</keyword>
<evidence type="ECO:0000256" key="9">
    <source>
        <dbReference type="PROSITE-ProRule" id="PRU01049"/>
    </source>
</evidence>
<evidence type="ECO:0000256" key="2">
    <source>
        <dbReference type="ARBA" id="ARBA00020953"/>
    </source>
</evidence>
<comment type="caution">
    <text evidence="8">Lacks conserved residue(s) required for the propagation of feature annotation.</text>
</comment>
<dbReference type="EMBL" id="DSKY01000022">
    <property type="protein sequence ID" value="HDY60140.1"/>
    <property type="molecule type" value="Genomic_DNA"/>
</dbReference>
<dbReference type="Gene3D" id="3.30.300.20">
    <property type="match status" value="1"/>
</dbReference>
<dbReference type="InterPro" id="IPR005225">
    <property type="entry name" value="Small_GTP-bd"/>
</dbReference>
<dbReference type="InterPro" id="IPR027417">
    <property type="entry name" value="P-loop_NTPase"/>
</dbReference>
<evidence type="ECO:0000256" key="7">
    <source>
        <dbReference type="ARBA" id="ARBA00032345"/>
    </source>
</evidence>
<dbReference type="NCBIfam" id="TIGR03594">
    <property type="entry name" value="GTPase_EngA"/>
    <property type="match status" value="1"/>
</dbReference>
<comment type="subunit">
    <text evidence="8">Associates with the 50S ribosomal subunit.</text>
</comment>
<dbReference type="PIRSF" id="PIRSF006485">
    <property type="entry name" value="GTP-binding_EngA"/>
    <property type="match status" value="1"/>
</dbReference>
<evidence type="ECO:0000256" key="8">
    <source>
        <dbReference type="HAMAP-Rule" id="MF_00195"/>
    </source>
</evidence>
<evidence type="ECO:0000256" key="10">
    <source>
        <dbReference type="RuleBase" id="RU004481"/>
    </source>
</evidence>
<dbReference type="InterPro" id="IPR006073">
    <property type="entry name" value="GTP-bd"/>
</dbReference>
<dbReference type="AlphaFoldDB" id="A0A7V0Z7Q8"/>
<accession>A0A7V0Z7Q8</accession>
<keyword evidence="6 8" id="KW-0342">GTP-binding</keyword>
<feature type="binding site" evidence="8">
    <location>
        <begin position="118"/>
        <end position="121"/>
    </location>
    <ligand>
        <name>GTP</name>
        <dbReference type="ChEBI" id="CHEBI:37565"/>
        <label>1</label>
    </ligand>
</feature>
<dbReference type="PROSITE" id="PS51712">
    <property type="entry name" value="G_ENGA"/>
    <property type="match status" value="1"/>
</dbReference>
<comment type="similarity">
    <text evidence="1 8 9 10">Belongs to the TRAFAC class TrmE-Era-EngA-EngB-Septin-like GTPase superfamily. EngA (Der) GTPase family.</text>
</comment>
<evidence type="ECO:0000256" key="4">
    <source>
        <dbReference type="ARBA" id="ARBA00022737"/>
    </source>
</evidence>
<feature type="binding site" evidence="8">
    <location>
        <begin position="292"/>
        <end position="295"/>
    </location>
    <ligand>
        <name>GTP</name>
        <dbReference type="ChEBI" id="CHEBI:37565"/>
        <label>2</label>
    </ligand>
</feature>
<dbReference type="InterPro" id="IPR015946">
    <property type="entry name" value="KH_dom-like_a/b"/>
</dbReference>
<sequence>MATVAIVGRKNVGKSSIFNRLVGRRLSIVHETPGVTRDRIYGEIFWRGRIFNLIDTGGFFPEEENILASKIMYQIELALKQADLIYFVVDGRTGLMPSEQEIAELLRGLSKPVFLIVNKVDNKSLLPVVNEFYKLGFSKIFAVSAEGGIGFGEVLDETIKLLPAVRVKKDTQLIKIAILGRPNAGKSTLLNTIIKEERAVVDEKPGTTRDLVNAQFTFKDKKIEIIDTYGLKKRSRIKEPIEFYSMMRVMHIIDDIEIGIILFDVTQGVVHEDCHIASLLLSKAKGIVIAPNKVDLLKKKEYKLILDSTTESFRFVDFAPIVLVSAKLNTGIDRLLQATLDVYSELRKKADPRILKELPFSLKPPPDGQILKISQVGINPPQFRVQTSVQLKENYIQYLRNTIRNYFGFVGAPVLIKTELKGRYKR</sequence>
<dbReference type="GO" id="GO:0005525">
    <property type="term" value="F:GTP binding"/>
    <property type="evidence" value="ECO:0007669"/>
    <property type="project" value="UniProtKB-UniRule"/>
</dbReference>
<dbReference type="GO" id="GO:0042254">
    <property type="term" value="P:ribosome biogenesis"/>
    <property type="evidence" value="ECO:0007669"/>
    <property type="project" value="UniProtKB-KW"/>
</dbReference>
<name>A0A7V0Z7Q8_UNCW3</name>
<feature type="domain" description="EngA-type G" evidence="11">
    <location>
        <begin position="2"/>
        <end position="166"/>
    </location>
</feature>
<dbReference type="InterPro" id="IPR016484">
    <property type="entry name" value="GTPase_Der"/>
</dbReference>
<dbReference type="Pfam" id="PF01926">
    <property type="entry name" value="MMR_HSR1"/>
    <property type="match status" value="2"/>
</dbReference>
<feature type="binding site" evidence="8">
    <location>
        <begin position="180"/>
        <end position="187"/>
    </location>
    <ligand>
        <name>GTP</name>
        <dbReference type="ChEBI" id="CHEBI:37565"/>
        <label>2</label>
    </ligand>
</feature>
<organism evidence="12">
    <name type="scientific">candidate division WOR-3 bacterium</name>
    <dbReference type="NCBI Taxonomy" id="2052148"/>
    <lineage>
        <taxon>Bacteria</taxon>
        <taxon>Bacteria division WOR-3</taxon>
    </lineage>
</organism>
<comment type="caution">
    <text evidence="12">The sequence shown here is derived from an EMBL/GenBank/DDBJ whole genome shotgun (WGS) entry which is preliminary data.</text>
</comment>
<reference evidence="12" key="1">
    <citation type="journal article" date="2020" name="mSystems">
        <title>Genome- and Community-Level Interaction Insights into Carbon Utilization and Element Cycling Functions of Hydrothermarchaeota in Hydrothermal Sediment.</title>
        <authorList>
            <person name="Zhou Z."/>
            <person name="Liu Y."/>
            <person name="Xu W."/>
            <person name="Pan J."/>
            <person name="Luo Z.H."/>
            <person name="Li M."/>
        </authorList>
    </citation>
    <scope>NUCLEOTIDE SEQUENCE [LARGE SCALE GENOMIC DNA]</scope>
    <source>
        <strain evidence="12">SpSt-258</strain>
    </source>
</reference>
<gene>
    <name evidence="8 12" type="primary">der</name>
    <name evidence="12" type="ORF">ENP86_11450</name>
</gene>
<keyword evidence="4 10" id="KW-0677">Repeat</keyword>
<evidence type="ECO:0000256" key="3">
    <source>
        <dbReference type="ARBA" id="ARBA00022517"/>
    </source>
</evidence>
<evidence type="ECO:0000256" key="6">
    <source>
        <dbReference type="ARBA" id="ARBA00023134"/>
    </source>
</evidence>
<dbReference type="SUPFAM" id="SSF52540">
    <property type="entry name" value="P-loop containing nucleoside triphosphate hydrolases"/>
    <property type="match status" value="2"/>
</dbReference>
<dbReference type="HAMAP" id="MF_00195">
    <property type="entry name" value="GTPase_Der"/>
    <property type="match status" value="1"/>
</dbReference>
<evidence type="ECO:0000256" key="1">
    <source>
        <dbReference type="ARBA" id="ARBA00008279"/>
    </source>
</evidence>
<dbReference type="PANTHER" id="PTHR43834:SF6">
    <property type="entry name" value="GTPASE DER"/>
    <property type="match status" value="1"/>
</dbReference>
<dbReference type="Gene3D" id="3.40.50.300">
    <property type="entry name" value="P-loop containing nucleotide triphosphate hydrolases"/>
    <property type="match status" value="2"/>
</dbReference>